<dbReference type="PANTHER" id="PTHR12815">
    <property type="entry name" value="SORTING AND ASSEMBLY MACHINERY SAMM50 PROTEIN FAMILY MEMBER"/>
    <property type="match status" value="1"/>
</dbReference>
<evidence type="ECO:0000256" key="6">
    <source>
        <dbReference type="ARBA" id="ARBA00022729"/>
    </source>
</evidence>
<dbReference type="GO" id="GO:0009306">
    <property type="term" value="P:protein secretion"/>
    <property type="evidence" value="ECO:0007669"/>
    <property type="project" value="TreeGrafter"/>
</dbReference>
<evidence type="ECO:0000256" key="4">
    <source>
        <dbReference type="ARBA" id="ARBA00022452"/>
    </source>
</evidence>
<dbReference type="EMBL" id="AP011177">
    <property type="protein sequence ID" value="BAJ02428.1"/>
    <property type="molecule type" value="Genomic_DNA"/>
</dbReference>
<dbReference type="Proteomes" id="UP000002350">
    <property type="component" value="Chromosome"/>
</dbReference>
<dbReference type="InterPro" id="IPR039910">
    <property type="entry name" value="D15-like"/>
</dbReference>
<keyword evidence="7" id="KW-0472">Membrane</keyword>
<dbReference type="InterPro" id="IPR035243">
    <property type="entry name" value="TamA_POTRA_Dom_1"/>
</dbReference>
<dbReference type="KEGG" id="svo:SVI_2457"/>
<comment type="similarity">
    <text evidence="2">Belongs to the TamA family.</text>
</comment>
<dbReference type="eggNOG" id="COG0729">
    <property type="taxonomic scope" value="Bacteria"/>
</dbReference>
<evidence type="ECO:0000256" key="10">
    <source>
        <dbReference type="ARBA" id="ARBA00093548"/>
    </source>
</evidence>
<keyword evidence="5" id="KW-0812">Transmembrane</keyword>
<evidence type="ECO:0000259" key="13">
    <source>
        <dbReference type="Pfam" id="PF07244"/>
    </source>
</evidence>
<dbReference type="Gene3D" id="2.40.160.50">
    <property type="entry name" value="membrane protein fhac: a member of the omp85/tpsb transporter family"/>
    <property type="match status" value="1"/>
</dbReference>
<evidence type="ECO:0000256" key="1">
    <source>
        <dbReference type="ARBA" id="ARBA00004442"/>
    </source>
</evidence>
<protein>
    <recommendedName>
        <fullName evidence="3">Translocation and assembly module subunit TamA</fullName>
    </recommendedName>
    <alternativeName>
        <fullName evidence="9">Autotransporter assembly factor TamA</fullName>
    </alternativeName>
</protein>
<gene>
    <name evidence="15" type="ordered locus">SVI_2457</name>
</gene>
<dbReference type="Pfam" id="PF07244">
    <property type="entry name" value="POTRA"/>
    <property type="match status" value="2"/>
</dbReference>
<evidence type="ECO:0000256" key="8">
    <source>
        <dbReference type="ARBA" id="ARBA00023237"/>
    </source>
</evidence>
<name>D4ZL79_SHEVD</name>
<keyword evidence="6 11" id="KW-0732">Signal</keyword>
<dbReference type="Pfam" id="PF01103">
    <property type="entry name" value="Omp85"/>
    <property type="match status" value="1"/>
</dbReference>
<comment type="subcellular location">
    <subcellularLocation>
        <location evidence="1">Cell outer membrane</location>
    </subcellularLocation>
</comment>
<keyword evidence="4" id="KW-1134">Transmembrane beta strand</keyword>
<feature type="domain" description="POTRA" evidence="13">
    <location>
        <begin position="115"/>
        <end position="190"/>
    </location>
</feature>
<accession>D4ZL79</accession>
<evidence type="ECO:0000256" key="2">
    <source>
        <dbReference type="ARBA" id="ARBA00010248"/>
    </source>
</evidence>
<evidence type="ECO:0000256" key="5">
    <source>
        <dbReference type="ARBA" id="ARBA00022692"/>
    </source>
</evidence>
<dbReference type="STRING" id="637905.SVI_2457"/>
<dbReference type="Gene3D" id="3.10.20.310">
    <property type="entry name" value="membrane protein fhac"/>
    <property type="match status" value="3"/>
</dbReference>
<keyword evidence="16" id="KW-1185">Reference proteome</keyword>
<evidence type="ECO:0000313" key="16">
    <source>
        <dbReference type="Proteomes" id="UP000002350"/>
    </source>
</evidence>
<organism evidence="15 16">
    <name type="scientific">Shewanella violacea (strain JCM 10179 / CIP 106290 / LMG 19151 / DSS12)</name>
    <dbReference type="NCBI Taxonomy" id="637905"/>
    <lineage>
        <taxon>Bacteria</taxon>
        <taxon>Pseudomonadati</taxon>
        <taxon>Pseudomonadota</taxon>
        <taxon>Gammaproteobacteria</taxon>
        <taxon>Alteromonadales</taxon>
        <taxon>Shewanellaceae</taxon>
        <taxon>Shewanella</taxon>
    </lineage>
</organism>
<dbReference type="InterPro" id="IPR010827">
    <property type="entry name" value="BamA/TamA_POTRA"/>
</dbReference>
<dbReference type="GO" id="GO:0097347">
    <property type="term" value="C:TAM protein secretion complex"/>
    <property type="evidence" value="ECO:0007669"/>
    <property type="project" value="TreeGrafter"/>
</dbReference>
<reference evidence="16" key="1">
    <citation type="journal article" date="2010" name="Mol. Biosyst.">
        <title>Complete genome sequence and comparative analysis of Shewanella violacea, a psychrophilic and piezophilic bacterium from deep sea floor sediments.</title>
        <authorList>
            <person name="Aono E."/>
            <person name="Baba T."/>
            <person name="Ara T."/>
            <person name="Nishi T."/>
            <person name="Nakamichi T."/>
            <person name="Inamoto E."/>
            <person name="Toyonaga H."/>
            <person name="Hasegawa M."/>
            <person name="Takai Y."/>
            <person name="Okumura Y."/>
            <person name="Baba M."/>
            <person name="Tomita M."/>
            <person name="Kato C."/>
            <person name="Oshima T."/>
            <person name="Nakasone K."/>
            <person name="Mori H."/>
        </authorList>
    </citation>
    <scope>NUCLEOTIDE SEQUENCE [LARGE SCALE GENOMIC DNA]</scope>
    <source>
        <strain evidence="16">JCM 10179 / CIP 106290 / LMG 19151 / DSS12</strain>
    </source>
</reference>
<evidence type="ECO:0000313" key="15">
    <source>
        <dbReference type="EMBL" id="BAJ02428.1"/>
    </source>
</evidence>
<dbReference type="HOGENOM" id="CLU_018618_1_0_6"/>
<dbReference type="GO" id="GO:0009279">
    <property type="term" value="C:cell outer membrane"/>
    <property type="evidence" value="ECO:0007669"/>
    <property type="project" value="UniProtKB-SubCell"/>
</dbReference>
<evidence type="ECO:0000259" key="12">
    <source>
        <dbReference type="Pfam" id="PF01103"/>
    </source>
</evidence>
<feature type="domain" description="TamA POTRA" evidence="14">
    <location>
        <begin position="33"/>
        <end position="105"/>
    </location>
</feature>
<dbReference type="AlphaFoldDB" id="D4ZL79"/>
<evidence type="ECO:0000256" key="11">
    <source>
        <dbReference type="SAM" id="SignalP"/>
    </source>
</evidence>
<dbReference type="InterPro" id="IPR000184">
    <property type="entry name" value="Bac_surfAg_D15"/>
</dbReference>
<comment type="subunit">
    <text evidence="10">Interacts with TamB to form the translocation and assembly module (TAM).</text>
</comment>
<dbReference type="Pfam" id="PF17243">
    <property type="entry name" value="POTRA_TamA_1"/>
    <property type="match status" value="1"/>
</dbReference>
<dbReference type="PANTHER" id="PTHR12815:SF47">
    <property type="entry name" value="TRANSLOCATION AND ASSEMBLY MODULE SUBUNIT TAMA"/>
    <property type="match status" value="1"/>
</dbReference>
<feature type="chain" id="PRO_5003068809" description="Translocation and assembly module subunit TamA" evidence="11">
    <location>
        <begin position="28"/>
        <end position="620"/>
    </location>
</feature>
<proteinExistence type="inferred from homology"/>
<evidence type="ECO:0000256" key="7">
    <source>
        <dbReference type="ARBA" id="ARBA00023136"/>
    </source>
</evidence>
<feature type="domain" description="POTRA" evidence="13">
    <location>
        <begin position="195"/>
        <end position="247"/>
    </location>
</feature>
<evidence type="ECO:0000256" key="9">
    <source>
        <dbReference type="ARBA" id="ARBA00033063"/>
    </source>
</evidence>
<feature type="domain" description="Bacterial surface antigen (D15)" evidence="12">
    <location>
        <begin position="275"/>
        <end position="617"/>
    </location>
</feature>
<sequence length="620" mass="69945">MQLSSFRLWSLSLIFMGSMLSSFSVVANDFLTLNISGVNSALTRNVKAHLGNLPTSNVQRRAYIFNAEDNIKAALHSLGYYHVQMEQDVTSPDEGPWTLAISISPGEPTRIAWVDVHFEGEILDDDFILQWLDKISIKPGDILDHGKYERVKSQLISYTLARGYFDGKYIESSIEINRDLNSAKVTLHYDSGPRYHIGTVRFEGHTLQQGLLNELVPFEKNSPYSTGSLANLNRELMDTGYFSNIKILPQVDKAEGLFVPIKVELSPKPSHSIELGLGVDFGKTASADNELEPRISINWRTPQINSYGHSLETSLEWSRNSPKYLATYTIPLTHPLDDQLKIRFGILKDQYGVTQVFDEEKNKYVNTGELEGTKKLFAIIRQQRLKHNWILSYSVEAMKETYKQFGSENYSPEFILLGTNLSKTSRGDNTLDPKSGFFQYYSIQYADPSLGSGIRLTHIQTKYKWINTFYEKHRIVSRLDLGINLADEADLALIPPSLRFFAGGDQSIRAYSYQELGPHIDYINDDGTKGREVVGGRYLMVGSLEYQYYVTPSWRIGTFIDAGNAFDVNQIEPIVSVGGGIHWISPIGPIKLDLGFGVKGTETDTMDRPWRIHLTMGAVL</sequence>
<evidence type="ECO:0000256" key="3">
    <source>
        <dbReference type="ARBA" id="ARBA00015419"/>
    </source>
</evidence>
<feature type="signal peptide" evidence="11">
    <location>
        <begin position="1"/>
        <end position="27"/>
    </location>
</feature>
<evidence type="ECO:0000259" key="14">
    <source>
        <dbReference type="Pfam" id="PF17243"/>
    </source>
</evidence>
<keyword evidence="8" id="KW-0998">Cell outer membrane</keyword>